<evidence type="ECO:0000256" key="1">
    <source>
        <dbReference type="ARBA" id="ARBA00004651"/>
    </source>
</evidence>
<keyword evidence="8" id="KW-0675">Receptor</keyword>
<accession>A0AAD9VHA2</accession>
<dbReference type="GO" id="GO:0004930">
    <property type="term" value="F:G protein-coupled receptor activity"/>
    <property type="evidence" value="ECO:0007669"/>
    <property type="project" value="InterPro"/>
</dbReference>
<keyword evidence="5 6" id="KW-0472">Membrane</keyword>
<protein>
    <submittedName>
        <fullName evidence="8">Melanocortin receptor 3</fullName>
    </submittedName>
</protein>
<dbReference type="CDD" id="cd00637">
    <property type="entry name" value="7tm_classA_rhodopsin-like"/>
    <property type="match status" value="1"/>
</dbReference>
<feature type="transmembrane region" description="Helical" evidence="6">
    <location>
        <begin position="97"/>
        <end position="122"/>
    </location>
</feature>
<comment type="caution">
    <text evidence="8">The sequence shown here is derived from an EMBL/GenBank/DDBJ whole genome shotgun (WGS) entry which is preliminary data.</text>
</comment>
<dbReference type="InterPro" id="IPR000276">
    <property type="entry name" value="GPCR_Rhodpsn"/>
</dbReference>
<dbReference type="GO" id="GO:0005886">
    <property type="term" value="C:plasma membrane"/>
    <property type="evidence" value="ECO:0007669"/>
    <property type="project" value="UniProtKB-SubCell"/>
</dbReference>
<evidence type="ECO:0000259" key="7">
    <source>
        <dbReference type="PROSITE" id="PS50262"/>
    </source>
</evidence>
<evidence type="ECO:0000313" key="8">
    <source>
        <dbReference type="EMBL" id="KAK2573857.1"/>
    </source>
</evidence>
<dbReference type="SUPFAM" id="SSF81321">
    <property type="entry name" value="Family A G protein-coupled receptor-like"/>
    <property type="match status" value="1"/>
</dbReference>
<feature type="domain" description="G-protein coupled receptors family 1 profile" evidence="7">
    <location>
        <begin position="41"/>
        <end position="220"/>
    </location>
</feature>
<dbReference type="InterPro" id="IPR017452">
    <property type="entry name" value="GPCR_Rhodpsn_7TM"/>
</dbReference>
<dbReference type="Gene3D" id="1.20.1070.10">
    <property type="entry name" value="Rhodopsin 7-helix transmembrane proteins"/>
    <property type="match status" value="1"/>
</dbReference>
<evidence type="ECO:0000256" key="2">
    <source>
        <dbReference type="ARBA" id="ARBA00022475"/>
    </source>
</evidence>
<feature type="transmembrane region" description="Helical" evidence="6">
    <location>
        <begin position="170"/>
        <end position="193"/>
    </location>
</feature>
<organism evidence="8 9">
    <name type="scientific">Acropora cervicornis</name>
    <name type="common">Staghorn coral</name>
    <dbReference type="NCBI Taxonomy" id="6130"/>
    <lineage>
        <taxon>Eukaryota</taxon>
        <taxon>Metazoa</taxon>
        <taxon>Cnidaria</taxon>
        <taxon>Anthozoa</taxon>
        <taxon>Hexacorallia</taxon>
        <taxon>Scleractinia</taxon>
        <taxon>Astrocoeniina</taxon>
        <taxon>Acroporidae</taxon>
        <taxon>Acropora</taxon>
    </lineage>
</organism>
<feature type="transmembrane region" description="Helical" evidence="6">
    <location>
        <begin position="143"/>
        <end position="164"/>
    </location>
</feature>
<evidence type="ECO:0000256" key="5">
    <source>
        <dbReference type="ARBA" id="ARBA00023136"/>
    </source>
</evidence>
<keyword evidence="2" id="KW-1003">Cell membrane</keyword>
<name>A0AAD9VHA2_ACRCE</name>
<evidence type="ECO:0000256" key="3">
    <source>
        <dbReference type="ARBA" id="ARBA00022692"/>
    </source>
</evidence>
<keyword evidence="4 6" id="KW-1133">Transmembrane helix</keyword>
<dbReference type="EMBL" id="JARQWQ010000002">
    <property type="protein sequence ID" value="KAK2573857.1"/>
    <property type="molecule type" value="Genomic_DNA"/>
</dbReference>
<evidence type="ECO:0000256" key="6">
    <source>
        <dbReference type="SAM" id="Phobius"/>
    </source>
</evidence>
<feature type="transmembrane region" description="Helical" evidence="6">
    <location>
        <begin position="24"/>
        <end position="49"/>
    </location>
</feature>
<feature type="transmembrane region" description="Helical" evidence="6">
    <location>
        <begin position="61"/>
        <end position="85"/>
    </location>
</feature>
<keyword evidence="9" id="KW-1185">Reference proteome</keyword>
<proteinExistence type="predicted"/>
<evidence type="ECO:0000256" key="4">
    <source>
        <dbReference type="ARBA" id="ARBA00022989"/>
    </source>
</evidence>
<evidence type="ECO:0000313" key="9">
    <source>
        <dbReference type="Proteomes" id="UP001249851"/>
    </source>
</evidence>
<dbReference type="PRINTS" id="PR00237">
    <property type="entry name" value="GPCRRHODOPSN"/>
</dbReference>
<dbReference type="PANTHER" id="PTHR22750">
    <property type="entry name" value="G-PROTEIN COUPLED RECEPTOR"/>
    <property type="match status" value="1"/>
</dbReference>
<dbReference type="PROSITE" id="PS50262">
    <property type="entry name" value="G_PROTEIN_RECEP_F1_2"/>
    <property type="match status" value="1"/>
</dbReference>
<dbReference type="AlphaFoldDB" id="A0AAD9VHA2"/>
<comment type="subcellular location">
    <subcellularLocation>
        <location evidence="1">Cell membrane</location>
        <topology evidence="1">Multi-pass membrane protein</topology>
    </subcellularLocation>
</comment>
<reference evidence="8" key="1">
    <citation type="journal article" date="2023" name="G3 (Bethesda)">
        <title>Whole genome assembly and annotation of the endangered Caribbean coral Acropora cervicornis.</title>
        <authorList>
            <person name="Selwyn J.D."/>
            <person name="Vollmer S.V."/>
        </authorList>
    </citation>
    <scope>NUCLEOTIDE SEQUENCE</scope>
    <source>
        <strain evidence="8">K2</strain>
    </source>
</reference>
<gene>
    <name evidence="8" type="ORF">P5673_001564</name>
</gene>
<sequence length="220" mass="24473">METLPAFAKLYCSEEFTQGLDKQIICFSVINTVLAITALVGNTVVLIALHKETSPNRPSKILLRNLVASDLCVGFTELSIVTNWISMLQKQWQTCQFFFHANLMMAIICIAVSLCTLAAISVDRLLALLLGLRYRQVVTIRRVYVVVIVIWILIGVGSAILTVLNPHAGLVVVQAGIAVCLMTSTFCHSRIFFTLRNQQTQVHNNQPEQENQTISLNVSR</sequence>
<dbReference type="Pfam" id="PF00001">
    <property type="entry name" value="7tm_1"/>
    <property type="match status" value="1"/>
</dbReference>
<dbReference type="Proteomes" id="UP001249851">
    <property type="component" value="Unassembled WGS sequence"/>
</dbReference>
<reference evidence="8" key="2">
    <citation type="journal article" date="2023" name="Science">
        <title>Genomic signatures of disease resistance in endangered staghorn corals.</title>
        <authorList>
            <person name="Vollmer S.V."/>
            <person name="Selwyn J.D."/>
            <person name="Despard B.A."/>
            <person name="Roesel C.L."/>
        </authorList>
    </citation>
    <scope>NUCLEOTIDE SEQUENCE</scope>
    <source>
        <strain evidence="8">K2</strain>
    </source>
</reference>
<keyword evidence="3 6" id="KW-0812">Transmembrane</keyword>